<dbReference type="InterPro" id="IPR007724">
    <property type="entry name" value="Poly_GlycHdrlase"/>
</dbReference>
<dbReference type="AlphaFoldDB" id="A0A9Q0ML22"/>
<dbReference type="InterPro" id="IPR046372">
    <property type="entry name" value="PARG_cat_C"/>
</dbReference>
<dbReference type="GO" id="GO:0004649">
    <property type="term" value="F:poly(ADP-ribose) glycohydrolase activity"/>
    <property type="evidence" value="ECO:0007669"/>
    <property type="project" value="UniProtKB-EC"/>
</dbReference>
<dbReference type="InterPro" id="IPR048362">
    <property type="entry name" value="PARG_helical"/>
</dbReference>
<accession>A0A9Q0ML22</accession>
<dbReference type="Pfam" id="PF20811">
    <property type="entry name" value="PARG_cat_N"/>
    <property type="match status" value="1"/>
</dbReference>
<evidence type="ECO:0000256" key="1">
    <source>
        <dbReference type="ARBA" id="ARBA00009545"/>
    </source>
</evidence>
<reference evidence="7" key="1">
    <citation type="submission" date="2022-07" db="EMBL/GenBank/DDBJ databases">
        <authorList>
            <person name="Trinca V."/>
            <person name="Uliana J.V.C."/>
            <person name="Torres T.T."/>
            <person name="Ward R.J."/>
            <person name="Monesi N."/>
        </authorList>
    </citation>
    <scope>NUCLEOTIDE SEQUENCE</scope>
    <source>
        <strain evidence="7">HSMRA1968</strain>
        <tissue evidence="7">Whole embryos</tissue>
    </source>
</reference>
<dbReference type="Proteomes" id="UP001151699">
    <property type="component" value="Unassembled WGS sequence"/>
</dbReference>
<feature type="region of interest" description="Disordered" evidence="4">
    <location>
        <begin position="367"/>
        <end position="404"/>
    </location>
</feature>
<evidence type="ECO:0000313" key="8">
    <source>
        <dbReference type="Proteomes" id="UP001151699"/>
    </source>
</evidence>
<comment type="caution">
    <text evidence="7">The sequence shown here is derived from an EMBL/GenBank/DDBJ whole genome shotgun (WGS) entry which is preliminary data.</text>
</comment>
<sequence length="867" mass="98013">MALVMLPCDLPWWCNIHKKLANLQECTEIDGMLDIMQKIHDLCNVSLDPDEDKRDPTLFDGLRNFVMNELEDLEREHFISVTIKNLAKRAQSLKIHRPARGLEFSLQQQADSVEINYNLVAALLANAFFSTFPKRTEKTHPTLQDFNFTHFFKALQTNSQKAKFRSFLNYFDWIEKDINEQDGFIRISRQVMTGKQWLTIEDWLECGLPLCSLEVKHEGKIERSKQEVVQTVFVTPRLGGKVLHNGNSQECIHFSTFPEILATLLYVEALEDNEAILIENARQLTRIMDPKNKSVLETLESPRKVSLVLIDAENYSDYPISQFEEDNVLRELNKCLLAFRQKSKSSILDSRDRRIATKENSVQKRFGLSPIGESGTNSPKDVSTTIVIRQPSTSTKRSSYDSEKLGNDLASRRSYLSPGSFCGNGGSGSVVSGPLAASQRRGRFIVLGSSGECLPVSRRLLPNDNSSVYSSCDSESEEYHSAKASFDNDSDDDEVYAKKYSKELNTPEKRNTFAQKLRAALKQSDNYTESTDSSYAVDISISGSKTGDDGIRIRRGGSRGFMLTEDSMDDDFYIDSLIQEKEWLDKFRKKLNASPYKQETNESSKYSFSTSEFSSDLEELYDQFAKWLGEPILKNNVKELDPRDEAVLSFANSLLKRTLSESFVGISITDGIANEEFYGGDNSLEESKKARKIMSSRSLSLELAKHKHRLAAQLKPSRRLINSNKKSKRIHRNNLYWSIDPVQSHQTINCEEVVVKISQLNGNGKIGCRQVATGNWGCGSSLKGDVQLKLVIQWMAASVSGIPLLLYYTSGNEKLTKLDTVCRVLLDRKWTVGELASATLAYAQELLDHSNDSVQRSQCFFEKLIGI</sequence>
<gene>
    <name evidence="7" type="primary">Parg_0</name>
    <name evidence="7" type="ORF">Bhyg_15626</name>
</gene>
<dbReference type="GO" id="GO:0005634">
    <property type="term" value="C:nucleus"/>
    <property type="evidence" value="ECO:0007669"/>
    <property type="project" value="TreeGrafter"/>
</dbReference>
<feature type="domain" description="PARG catalytic Macro" evidence="5">
    <location>
        <begin position="767"/>
        <end position="816"/>
    </location>
</feature>
<keyword evidence="3" id="KW-0378">Hydrolase</keyword>
<dbReference type="EC" id="3.2.1.143" evidence="2"/>
<evidence type="ECO:0000313" key="7">
    <source>
        <dbReference type="EMBL" id="KAJ6633566.1"/>
    </source>
</evidence>
<evidence type="ECO:0000256" key="2">
    <source>
        <dbReference type="ARBA" id="ARBA00012255"/>
    </source>
</evidence>
<feature type="compositionally biased region" description="Polar residues" evidence="4">
    <location>
        <begin position="374"/>
        <end position="397"/>
    </location>
</feature>
<keyword evidence="8" id="KW-1185">Reference proteome</keyword>
<proteinExistence type="inferred from homology"/>
<dbReference type="Pfam" id="PF05028">
    <property type="entry name" value="PARG_cat_C"/>
    <property type="match status" value="2"/>
</dbReference>
<evidence type="ECO:0000256" key="4">
    <source>
        <dbReference type="SAM" id="MobiDB-lite"/>
    </source>
</evidence>
<feature type="domain" description="PARG helical" evidence="6">
    <location>
        <begin position="72"/>
        <end position="189"/>
    </location>
</feature>
<evidence type="ECO:0000256" key="3">
    <source>
        <dbReference type="ARBA" id="ARBA00022801"/>
    </source>
</evidence>
<dbReference type="GO" id="GO:0005975">
    <property type="term" value="P:carbohydrate metabolic process"/>
    <property type="evidence" value="ECO:0007669"/>
    <property type="project" value="InterPro"/>
</dbReference>
<dbReference type="GO" id="GO:0005737">
    <property type="term" value="C:cytoplasm"/>
    <property type="evidence" value="ECO:0007669"/>
    <property type="project" value="TreeGrafter"/>
</dbReference>
<organism evidence="7 8">
    <name type="scientific">Pseudolycoriella hygida</name>
    <dbReference type="NCBI Taxonomy" id="35572"/>
    <lineage>
        <taxon>Eukaryota</taxon>
        <taxon>Metazoa</taxon>
        <taxon>Ecdysozoa</taxon>
        <taxon>Arthropoda</taxon>
        <taxon>Hexapoda</taxon>
        <taxon>Insecta</taxon>
        <taxon>Pterygota</taxon>
        <taxon>Neoptera</taxon>
        <taxon>Endopterygota</taxon>
        <taxon>Diptera</taxon>
        <taxon>Nematocera</taxon>
        <taxon>Sciaroidea</taxon>
        <taxon>Sciaridae</taxon>
        <taxon>Pseudolycoriella</taxon>
    </lineage>
</organism>
<protein>
    <recommendedName>
        <fullName evidence="2">poly(ADP-ribose) glycohydrolase</fullName>
        <ecNumber evidence="2">3.2.1.143</ecNumber>
    </recommendedName>
</protein>
<evidence type="ECO:0000259" key="5">
    <source>
        <dbReference type="Pfam" id="PF05028"/>
    </source>
</evidence>
<dbReference type="EMBL" id="WJQU01001891">
    <property type="protein sequence ID" value="KAJ6633566.1"/>
    <property type="molecule type" value="Genomic_DNA"/>
</dbReference>
<evidence type="ECO:0000259" key="6">
    <source>
        <dbReference type="Pfam" id="PF20811"/>
    </source>
</evidence>
<feature type="domain" description="PARG catalytic Macro" evidence="5">
    <location>
        <begin position="201"/>
        <end position="347"/>
    </location>
</feature>
<dbReference type="OrthoDB" id="6154436at2759"/>
<dbReference type="PANTHER" id="PTHR12837:SF14">
    <property type="entry name" value="POLY(ADP-RIBOSE) GLYCOHYDROLASE"/>
    <property type="match status" value="1"/>
</dbReference>
<dbReference type="GO" id="GO:0009225">
    <property type="term" value="P:nucleotide-sugar metabolic process"/>
    <property type="evidence" value="ECO:0007669"/>
    <property type="project" value="TreeGrafter"/>
</dbReference>
<dbReference type="GO" id="GO:0006282">
    <property type="term" value="P:regulation of DNA repair"/>
    <property type="evidence" value="ECO:0007669"/>
    <property type="project" value="InterPro"/>
</dbReference>
<dbReference type="GO" id="GO:1990966">
    <property type="term" value="P:ATP generation from poly-ADP-D-ribose"/>
    <property type="evidence" value="ECO:0007669"/>
    <property type="project" value="TreeGrafter"/>
</dbReference>
<name>A0A9Q0ML22_9DIPT</name>
<dbReference type="PANTHER" id="PTHR12837">
    <property type="entry name" value="POLY ADP-RIBOSE GLYCOHYDROLASE"/>
    <property type="match status" value="1"/>
</dbReference>
<comment type="similarity">
    <text evidence="1">Belongs to the poly(ADP-ribose) glycohydrolase family.</text>
</comment>